<sequence>GHRPLKIPSCKYQAVSLKQIINARETLSQIAGDFPRLGKPCCRLQGTFPGWGNLAADCRRLSPVGETLLQVAGDFPQLGKLCCKLQQCLYQ</sequence>
<organism evidence="1 2">
    <name type="scientific">Plebeiibacterium marinum</name>
    <dbReference type="NCBI Taxonomy" id="2992111"/>
    <lineage>
        <taxon>Bacteria</taxon>
        <taxon>Pseudomonadati</taxon>
        <taxon>Bacteroidota</taxon>
        <taxon>Bacteroidia</taxon>
        <taxon>Marinilabiliales</taxon>
        <taxon>Marinilabiliaceae</taxon>
        <taxon>Plebeiibacterium</taxon>
    </lineage>
</organism>
<dbReference type="Proteomes" id="UP001207408">
    <property type="component" value="Unassembled WGS sequence"/>
</dbReference>
<proteinExistence type="predicted"/>
<reference evidence="1" key="1">
    <citation type="submission" date="2022-10" db="EMBL/GenBank/DDBJ databases">
        <authorList>
            <person name="Yu W.X."/>
        </authorList>
    </citation>
    <scope>NUCLEOTIDE SEQUENCE</scope>
    <source>
        <strain evidence="1">D04</strain>
    </source>
</reference>
<dbReference type="EMBL" id="JAPDPI010000072">
    <property type="protein sequence ID" value="MCW3807955.1"/>
    <property type="molecule type" value="Genomic_DNA"/>
</dbReference>
<dbReference type="RefSeq" id="WP_301202464.1">
    <property type="nucleotide sequence ID" value="NZ_JAPDPI010000072.1"/>
</dbReference>
<evidence type="ECO:0000313" key="1">
    <source>
        <dbReference type="EMBL" id="MCW3807955.1"/>
    </source>
</evidence>
<evidence type="ECO:0000313" key="2">
    <source>
        <dbReference type="Proteomes" id="UP001207408"/>
    </source>
</evidence>
<feature type="non-terminal residue" evidence="1">
    <location>
        <position position="1"/>
    </location>
</feature>
<dbReference type="AlphaFoldDB" id="A0AAE3SMW3"/>
<name>A0AAE3SMW3_9BACT</name>
<comment type="caution">
    <text evidence="1">The sequence shown here is derived from an EMBL/GenBank/DDBJ whole genome shotgun (WGS) entry which is preliminary data.</text>
</comment>
<protein>
    <submittedName>
        <fullName evidence="1">Uncharacterized protein</fullName>
    </submittedName>
</protein>
<accession>A0AAE3SMW3</accession>
<gene>
    <name evidence="1" type="ORF">OM074_20195</name>
</gene>
<keyword evidence="2" id="KW-1185">Reference proteome</keyword>